<name>A0ABW5DLQ8_9PROT</name>
<organism evidence="3 4">
    <name type="scientific">Lacibacterium aquatile</name>
    <dbReference type="NCBI Taxonomy" id="1168082"/>
    <lineage>
        <taxon>Bacteria</taxon>
        <taxon>Pseudomonadati</taxon>
        <taxon>Pseudomonadota</taxon>
        <taxon>Alphaproteobacteria</taxon>
        <taxon>Rhodospirillales</taxon>
        <taxon>Rhodospirillaceae</taxon>
    </lineage>
</organism>
<evidence type="ECO:0000313" key="3">
    <source>
        <dbReference type="EMBL" id="MFD2261416.1"/>
    </source>
</evidence>
<dbReference type="SUPFAM" id="SSF52833">
    <property type="entry name" value="Thioredoxin-like"/>
    <property type="match status" value="1"/>
</dbReference>
<gene>
    <name evidence="3" type="ORF">ACFSM5_00855</name>
</gene>
<dbReference type="RefSeq" id="WP_379874143.1">
    <property type="nucleotide sequence ID" value="NZ_JBHUIP010000001.1"/>
</dbReference>
<evidence type="ECO:0000259" key="1">
    <source>
        <dbReference type="PROSITE" id="PS50404"/>
    </source>
</evidence>
<dbReference type="InterPro" id="IPR010987">
    <property type="entry name" value="Glutathione-S-Trfase_C-like"/>
</dbReference>
<dbReference type="EMBL" id="JBHUIP010000001">
    <property type="protein sequence ID" value="MFD2261416.1"/>
    <property type="molecule type" value="Genomic_DNA"/>
</dbReference>
<protein>
    <submittedName>
        <fullName evidence="3">Glutathione S-transferase family protein</fullName>
    </submittedName>
</protein>
<keyword evidence="4" id="KW-1185">Reference proteome</keyword>
<sequence>MDPILFYGVPEGCSFGTIVALEWSGIPYRLSRIGMPEEVSGEVYRAINPVGETPTLLTARGDLLNESMAILNHINGLSVADGRGFAQGTAEFDRQNAMLAYLNTSFFNAFAPLWYAFEHTTEGSVEKKILTAYGKGKVAKTHAMLEKMLGDNEWLLGKQRSQADAYFIGIARWADFHQAIDRRDYPGLDRLRTKLEADPAVRFAQAIEHEEAATSVGQFKGHVSLAEILASRQAA</sequence>
<comment type="caution">
    <text evidence="3">The sequence shown here is derived from an EMBL/GenBank/DDBJ whole genome shotgun (WGS) entry which is preliminary data.</text>
</comment>
<dbReference type="Gene3D" id="1.20.1050.10">
    <property type="match status" value="1"/>
</dbReference>
<evidence type="ECO:0000313" key="4">
    <source>
        <dbReference type="Proteomes" id="UP001597295"/>
    </source>
</evidence>
<feature type="domain" description="GST C-terminal" evidence="2">
    <location>
        <begin position="88"/>
        <end position="216"/>
    </location>
</feature>
<dbReference type="Proteomes" id="UP001597295">
    <property type="component" value="Unassembled WGS sequence"/>
</dbReference>
<dbReference type="PROSITE" id="PS50405">
    <property type="entry name" value="GST_CTER"/>
    <property type="match status" value="1"/>
</dbReference>
<dbReference type="InterPro" id="IPR004045">
    <property type="entry name" value="Glutathione_S-Trfase_N"/>
</dbReference>
<proteinExistence type="predicted"/>
<dbReference type="InterPro" id="IPR004046">
    <property type="entry name" value="GST_C"/>
</dbReference>
<dbReference type="InterPro" id="IPR036249">
    <property type="entry name" value="Thioredoxin-like_sf"/>
</dbReference>
<dbReference type="PROSITE" id="PS50404">
    <property type="entry name" value="GST_NTER"/>
    <property type="match status" value="1"/>
</dbReference>
<accession>A0ABW5DLQ8</accession>
<dbReference type="PANTHER" id="PTHR44051:SF8">
    <property type="entry name" value="GLUTATHIONE S-TRANSFERASE GSTA"/>
    <property type="match status" value="1"/>
</dbReference>
<feature type="domain" description="GST N-terminal" evidence="1">
    <location>
        <begin position="1"/>
        <end position="82"/>
    </location>
</feature>
<evidence type="ECO:0000259" key="2">
    <source>
        <dbReference type="PROSITE" id="PS50405"/>
    </source>
</evidence>
<dbReference type="InterPro" id="IPR036282">
    <property type="entry name" value="Glutathione-S-Trfase_C_sf"/>
</dbReference>
<dbReference type="Gene3D" id="3.40.30.10">
    <property type="entry name" value="Glutaredoxin"/>
    <property type="match status" value="1"/>
</dbReference>
<dbReference type="PANTHER" id="PTHR44051">
    <property type="entry name" value="GLUTATHIONE S-TRANSFERASE-RELATED"/>
    <property type="match status" value="1"/>
</dbReference>
<dbReference type="Pfam" id="PF00043">
    <property type="entry name" value="GST_C"/>
    <property type="match status" value="1"/>
</dbReference>
<dbReference type="Pfam" id="PF13409">
    <property type="entry name" value="GST_N_2"/>
    <property type="match status" value="1"/>
</dbReference>
<dbReference type="CDD" id="cd03057">
    <property type="entry name" value="GST_N_Beta"/>
    <property type="match status" value="1"/>
</dbReference>
<reference evidence="4" key="1">
    <citation type="journal article" date="2019" name="Int. J. Syst. Evol. Microbiol.">
        <title>The Global Catalogue of Microorganisms (GCM) 10K type strain sequencing project: providing services to taxonomists for standard genome sequencing and annotation.</title>
        <authorList>
            <consortium name="The Broad Institute Genomics Platform"/>
            <consortium name="The Broad Institute Genome Sequencing Center for Infectious Disease"/>
            <person name="Wu L."/>
            <person name="Ma J."/>
        </authorList>
    </citation>
    <scope>NUCLEOTIDE SEQUENCE [LARGE SCALE GENOMIC DNA]</scope>
    <source>
        <strain evidence="4">CGMCC 1.19062</strain>
    </source>
</reference>
<dbReference type="SUPFAM" id="SSF47616">
    <property type="entry name" value="GST C-terminal domain-like"/>
    <property type="match status" value="1"/>
</dbReference>